<dbReference type="AlphaFoldDB" id="A0AAV0ISZ5"/>
<reference evidence="3" key="1">
    <citation type="submission" date="2022-08" db="EMBL/GenBank/DDBJ databases">
        <authorList>
            <person name="Gutierrez-Valencia J."/>
        </authorList>
    </citation>
    <scope>NUCLEOTIDE SEQUENCE</scope>
</reference>
<dbReference type="EMBL" id="CAMGYJ010000004">
    <property type="protein sequence ID" value="CAI0400093.1"/>
    <property type="molecule type" value="Genomic_DNA"/>
</dbReference>
<comment type="caution">
    <text evidence="3">The sequence shown here is derived from an EMBL/GenBank/DDBJ whole genome shotgun (WGS) entry which is preliminary data.</text>
</comment>
<keyword evidence="4" id="KW-1185">Reference proteome</keyword>
<name>A0AAV0ISZ5_9ROSI</name>
<evidence type="ECO:0000256" key="1">
    <source>
        <dbReference type="SAM" id="Coils"/>
    </source>
</evidence>
<dbReference type="Proteomes" id="UP001154282">
    <property type="component" value="Unassembled WGS sequence"/>
</dbReference>
<evidence type="ECO:0000313" key="4">
    <source>
        <dbReference type="Proteomes" id="UP001154282"/>
    </source>
</evidence>
<evidence type="ECO:0000256" key="2">
    <source>
        <dbReference type="SAM" id="MobiDB-lite"/>
    </source>
</evidence>
<feature type="region of interest" description="Disordered" evidence="2">
    <location>
        <begin position="42"/>
        <end position="94"/>
    </location>
</feature>
<protein>
    <submittedName>
        <fullName evidence="3">Uncharacterized protein</fullName>
    </submittedName>
</protein>
<feature type="compositionally biased region" description="Polar residues" evidence="2">
    <location>
        <begin position="77"/>
        <end position="88"/>
    </location>
</feature>
<gene>
    <name evidence="3" type="ORF">LITE_LOCUS10592</name>
</gene>
<organism evidence="3 4">
    <name type="scientific">Linum tenue</name>
    <dbReference type="NCBI Taxonomy" id="586396"/>
    <lineage>
        <taxon>Eukaryota</taxon>
        <taxon>Viridiplantae</taxon>
        <taxon>Streptophyta</taxon>
        <taxon>Embryophyta</taxon>
        <taxon>Tracheophyta</taxon>
        <taxon>Spermatophyta</taxon>
        <taxon>Magnoliopsida</taxon>
        <taxon>eudicotyledons</taxon>
        <taxon>Gunneridae</taxon>
        <taxon>Pentapetalae</taxon>
        <taxon>rosids</taxon>
        <taxon>fabids</taxon>
        <taxon>Malpighiales</taxon>
        <taxon>Linaceae</taxon>
        <taxon>Linum</taxon>
    </lineage>
</organism>
<accession>A0AAV0ISZ5</accession>
<keyword evidence="1" id="KW-0175">Coiled coil</keyword>
<proteinExistence type="predicted"/>
<evidence type="ECO:0000313" key="3">
    <source>
        <dbReference type="EMBL" id="CAI0400093.1"/>
    </source>
</evidence>
<feature type="coiled-coil region" evidence="1">
    <location>
        <begin position="14"/>
        <end position="41"/>
    </location>
</feature>
<sequence>MKTASGVLKLPRSGKMLSDEVERLQKQLNEVTIQLNNSLRRNVGKSNSGVRDAMDQCTPTPAPTNQPPKMLEYDGLNNESDQITSHEVSNGPMR</sequence>